<dbReference type="SUPFAM" id="SSF82114">
    <property type="entry name" value="Riboflavin kinase-like"/>
    <property type="match status" value="1"/>
</dbReference>
<keyword evidence="3 14" id="KW-0285">Flavoprotein</keyword>
<evidence type="ECO:0000256" key="11">
    <source>
        <dbReference type="ARBA" id="ARBA00023268"/>
    </source>
</evidence>
<dbReference type="Pfam" id="PF01687">
    <property type="entry name" value="Flavokinase"/>
    <property type="match status" value="1"/>
</dbReference>
<feature type="domain" description="Riboflavin kinase" evidence="15">
    <location>
        <begin position="188"/>
        <end position="313"/>
    </location>
</feature>
<dbReference type="EC" id="2.7.1.26" evidence="14"/>
<dbReference type="InterPro" id="IPR004821">
    <property type="entry name" value="Cyt_trans-like"/>
</dbReference>
<dbReference type="InterPro" id="IPR023468">
    <property type="entry name" value="Riboflavin_kinase"/>
</dbReference>
<evidence type="ECO:0000313" key="17">
    <source>
        <dbReference type="Proteomes" id="UP000604765"/>
    </source>
</evidence>
<protein>
    <recommendedName>
        <fullName evidence="14">Riboflavin biosynthesis protein</fullName>
    </recommendedName>
    <domain>
        <recommendedName>
            <fullName evidence="14">Riboflavin kinase</fullName>
            <ecNumber evidence="14">2.7.1.26</ecNumber>
        </recommendedName>
        <alternativeName>
            <fullName evidence="14">Flavokinase</fullName>
        </alternativeName>
    </domain>
    <domain>
        <recommendedName>
            <fullName evidence="14">FMN adenylyltransferase</fullName>
            <ecNumber evidence="14">2.7.7.2</ecNumber>
        </recommendedName>
        <alternativeName>
            <fullName evidence="14">FAD pyrophosphorylase</fullName>
        </alternativeName>
        <alternativeName>
            <fullName evidence="14">FAD synthase</fullName>
        </alternativeName>
    </domain>
</protein>
<dbReference type="PANTHER" id="PTHR22749">
    <property type="entry name" value="RIBOFLAVIN KINASE/FMN ADENYLYLTRANSFERASE"/>
    <property type="match status" value="1"/>
</dbReference>
<organism evidence="16 17">
    <name type="scientific">Lentilactobacillus fungorum</name>
    <dbReference type="NCBI Taxonomy" id="2201250"/>
    <lineage>
        <taxon>Bacteria</taxon>
        <taxon>Bacillati</taxon>
        <taxon>Bacillota</taxon>
        <taxon>Bacilli</taxon>
        <taxon>Lactobacillales</taxon>
        <taxon>Lactobacillaceae</taxon>
        <taxon>Lentilactobacillus</taxon>
    </lineage>
</organism>
<evidence type="ECO:0000256" key="1">
    <source>
        <dbReference type="ARBA" id="ARBA00004726"/>
    </source>
</evidence>
<keyword evidence="7 14" id="KW-0547">Nucleotide-binding</keyword>
<proteinExistence type="inferred from homology"/>
<gene>
    <name evidence="16" type="primary">ribF</name>
    <name evidence="16" type="ORF">YK48G_01150</name>
</gene>
<dbReference type="InterPro" id="IPR015865">
    <property type="entry name" value="Riboflavin_kinase_bac/euk"/>
</dbReference>
<dbReference type="Gene3D" id="3.40.50.620">
    <property type="entry name" value="HUPs"/>
    <property type="match status" value="1"/>
</dbReference>
<dbReference type="NCBIfam" id="TIGR00125">
    <property type="entry name" value="cyt_tran_rel"/>
    <property type="match status" value="1"/>
</dbReference>
<evidence type="ECO:0000256" key="7">
    <source>
        <dbReference type="ARBA" id="ARBA00022741"/>
    </source>
</evidence>
<dbReference type="EC" id="2.7.7.2" evidence="14"/>
<evidence type="ECO:0000256" key="6">
    <source>
        <dbReference type="ARBA" id="ARBA00022695"/>
    </source>
</evidence>
<keyword evidence="11" id="KW-0511">Multifunctional enzyme</keyword>
<keyword evidence="17" id="KW-1185">Reference proteome</keyword>
<sequence>MMMKITKLHYPLADSFHVDGQTVVAMGFFDGFHKGHQEVLRRAKQEAEKTGATFAVLTYDHHPAVVYKKMSMHERRYLTLLDYKMALFEKFGVQQVFLVNYSYAFQSQTPAQFIDHFIQRFNAVAVVAGFDHTYGDKQTATMQKLPEYANGRFNVITVPPVESGGQKVSSTRIRIGLDSGDVDQVNQLLGRSFQTTGLIVHGEERGRLLGYPTANVEHSEYQWLPKIGIYVVTVDVCGQQYLGMASIGKNVTFSATHPMTVEINLLDFNQNIYGEVVKVNWLHYLRDEIKFETPEQLINQLGSDAKATRQYLMAHPEILA</sequence>
<evidence type="ECO:0000256" key="14">
    <source>
        <dbReference type="PIRNR" id="PIRNR004491"/>
    </source>
</evidence>
<dbReference type="NCBIfam" id="TIGR00083">
    <property type="entry name" value="ribF"/>
    <property type="match status" value="1"/>
</dbReference>
<keyword evidence="6 14" id="KW-0548">Nucleotidyltransferase</keyword>
<evidence type="ECO:0000256" key="13">
    <source>
        <dbReference type="ARBA" id="ARBA00049494"/>
    </source>
</evidence>
<evidence type="ECO:0000256" key="3">
    <source>
        <dbReference type="ARBA" id="ARBA00022630"/>
    </source>
</evidence>
<dbReference type="SMART" id="SM00904">
    <property type="entry name" value="Flavokinase"/>
    <property type="match status" value="1"/>
</dbReference>
<dbReference type="InterPro" id="IPR023465">
    <property type="entry name" value="Riboflavin_kinase_dom_sf"/>
</dbReference>
<evidence type="ECO:0000256" key="10">
    <source>
        <dbReference type="ARBA" id="ARBA00022840"/>
    </source>
</evidence>
<dbReference type="CDD" id="cd02064">
    <property type="entry name" value="FAD_synthetase_N"/>
    <property type="match status" value="1"/>
</dbReference>
<keyword evidence="5 14" id="KW-0808">Transferase</keyword>
<dbReference type="InterPro" id="IPR014729">
    <property type="entry name" value="Rossmann-like_a/b/a_fold"/>
</dbReference>
<dbReference type="PANTHER" id="PTHR22749:SF6">
    <property type="entry name" value="RIBOFLAVIN KINASE"/>
    <property type="match status" value="1"/>
</dbReference>
<name>A0ABQ3VVY0_9LACO</name>
<dbReference type="InterPro" id="IPR015864">
    <property type="entry name" value="FAD_synthase"/>
</dbReference>
<comment type="catalytic activity">
    <reaction evidence="13 14">
        <text>FMN + ATP + H(+) = FAD + diphosphate</text>
        <dbReference type="Rhea" id="RHEA:17237"/>
        <dbReference type="ChEBI" id="CHEBI:15378"/>
        <dbReference type="ChEBI" id="CHEBI:30616"/>
        <dbReference type="ChEBI" id="CHEBI:33019"/>
        <dbReference type="ChEBI" id="CHEBI:57692"/>
        <dbReference type="ChEBI" id="CHEBI:58210"/>
        <dbReference type="EC" id="2.7.7.2"/>
    </reaction>
</comment>
<keyword evidence="4 14" id="KW-0288">FMN</keyword>
<dbReference type="Pfam" id="PF06574">
    <property type="entry name" value="FAD_syn"/>
    <property type="match status" value="1"/>
</dbReference>
<comment type="caution">
    <text evidence="16">The sequence shown here is derived from an EMBL/GenBank/DDBJ whole genome shotgun (WGS) entry which is preliminary data.</text>
</comment>
<comment type="similarity">
    <text evidence="14">Belongs to the ribF family.</text>
</comment>
<dbReference type="SUPFAM" id="SSF52374">
    <property type="entry name" value="Nucleotidylyl transferase"/>
    <property type="match status" value="1"/>
</dbReference>
<dbReference type="Proteomes" id="UP000604765">
    <property type="component" value="Unassembled WGS sequence"/>
</dbReference>
<evidence type="ECO:0000259" key="15">
    <source>
        <dbReference type="SMART" id="SM00904"/>
    </source>
</evidence>
<keyword evidence="10 14" id="KW-0067">ATP-binding</keyword>
<accession>A0ABQ3VVY0</accession>
<evidence type="ECO:0000256" key="9">
    <source>
        <dbReference type="ARBA" id="ARBA00022827"/>
    </source>
</evidence>
<keyword evidence="8 14" id="KW-0418">Kinase</keyword>
<dbReference type="EMBL" id="BNJR01000004">
    <property type="protein sequence ID" value="GHP12690.1"/>
    <property type="molecule type" value="Genomic_DNA"/>
</dbReference>
<comment type="pathway">
    <text evidence="1 14">Cofactor biosynthesis; FAD biosynthesis; FAD from FMN: step 1/1.</text>
</comment>
<evidence type="ECO:0000256" key="2">
    <source>
        <dbReference type="ARBA" id="ARBA00005201"/>
    </source>
</evidence>
<evidence type="ECO:0000256" key="4">
    <source>
        <dbReference type="ARBA" id="ARBA00022643"/>
    </source>
</evidence>
<evidence type="ECO:0000313" key="16">
    <source>
        <dbReference type="EMBL" id="GHP12690.1"/>
    </source>
</evidence>
<evidence type="ECO:0000256" key="5">
    <source>
        <dbReference type="ARBA" id="ARBA00022679"/>
    </source>
</evidence>
<evidence type="ECO:0000256" key="12">
    <source>
        <dbReference type="ARBA" id="ARBA00047880"/>
    </source>
</evidence>
<keyword evidence="9 14" id="KW-0274">FAD</keyword>
<comment type="pathway">
    <text evidence="2 14">Cofactor biosynthesis; FMN biosynthesis; FMN from riboflavin (ATP route): step 1/1.</text>
</comment>
<dbReference type="Gene3D" id="2.40.30.30">
    <property type="entry name" value="Riboflavin kinase-like"/>
    <property type="match status" value="1"/>
</dbReference>
<reference evidence="16 17" key="1">
    <citation type="journal article" date="2021" name="Int. J. Syst. Evol. Microbiol.">
        <title>Lentilactobacillus fungorum sp. nov., isolated from spent mushroom substrates.</title>
        <authorList>
            <person name="Tohno M."/>
            <person name="Tanizawa Y."/>
            <person name="Kojima Y."/>
            <person name="Sakamoto M."/>
            <person name="Ohkuma M."/>
            <person name="Kobayashi H."/>
        </authorList>
    </citation>
    <scope>NUCLEOTIDE SEQUENCE [LARGE SCALE GENOMIC DNA]</scope>
    <source>
        <strain evidence="16 17">YK48G</strain>
    </source>
</reference>
<comment type="catalytic activity">
    <reaction evidence="12 14">
        <text>riboflavin + ATP = FMN + ADP + H(+)</text>
        <dbReference type="Rhea" id="RHEA:14357"/>
        <dbReference type="ChEBI" id="CHEBI:15378"/>
        <dbReference type="ChEBI" id="CHEBI:30616"/>
        <dbReference type="ChEBI" id="CHEBI:57986"/>
        <dbReference type="ChEBI" id="CHEBI:58210"/>
        <dbReference type="ChEBI" id="CHEBI:456216"/>
        <dbReference type="EC" id="2.7.1.26"/>
    </reaction>
</comment>
<evidence type="ECO:0000256" key="8">
    <source>
        <dbReference type="ARBA" id="ARBA00022777"/>
    </source>
</evidence>
<dbReference type="PIRSF" id="PIRSF004491">
    <property type="entry name" value="FAD_Synth"/>
    <property type="match status" value="1"/>
</dbReference>
<dbReference type="InterPro" id="IPR002606">
    <property type="entry name" value="Riboflavin_kinase_bac"/>
</dbReference>